<dbReference type="OrthoDB" id="8942320at2759"/>
<dbReference type="Pfam" id="PF15673">
    <property type="entry name" value="Ciart"/>
    <property type="match status" value="1"/>
</dbReference>
<feature type="compositionally biased region" description="Acidic residues" evidence="1">
    <location>
        <begin position="28"/>
        <end position="37"/>
    </location>
</feature>
<feature type="region of interest" description="Disordered" evidence="1">
    <location>
        <begin position="1"/>
        <end position="50"/>
    </location>
</feature>
<dbReference type="AlphaFoldDB" id="A0A6P3VY48"/>
<dbReference type="PANTHER" id="PTHR35441:SF1">
    <property type="entry name" value="CIRCADIAN-ASSOCIATED TRANSCRIPTIONAL REPRESSOR"/>
    <property type="match status" value="1"/>
</dbReference>
<dbReference type="PANTHER" id="PTHR35441">
    <property type="entry name" value="CIRCADIAN-ASSOCIATED TRANSCRIPTIONAL REPRESSOR"/>
    <property type="match status" value="1"/>
</dbReference>
<organism evidence="4">
    <name type="scientific">Clupea harengus</name>
    <name type="common">Atlantic herring</name>
    <dbReference type="NCBI Taxonomy" id="7950"/>
    <lineage>
        <taxon>Eukaryota</taxon>
        <taxon>Metazoa</taxon>
        <taxon>Chordata</taxon>
        <taxon>Craniata</taxon>
        <taxon>Vertebrata</taxon>
        <taxon>Euteleostomi</taxon>
        <taxon>Actinopterygii</taxon>
        <taxon>Neopterygii</taxon>
        <taxon>Teleostei</taxon>
        <taxon>Clupei</taxon>
        <taxon>Clupeiformes</taxon>
        <taxon>Clupeoidei</taxon>
        <taxon>Clupeidae</taxon>
        <taxon>Clupea</taxon>
    </lineage>
</organism>
<dbReference type="KEGG" id="char:105901473"/>
<keyword evidence="2" id="KW-1185">Reference proteome</keyword>
<gene>
    <name evidence="3 4" type="primary">ciarta</name>
</gene>
<dbReference type="InterPro" id="IPR031373">
    <property type="entry name" value="Ciart"/>
</dbReference>
<dbReference type="GeneID" id="105901473"/>
<dbReference type="GO" id="GO:0000978">
    <property type="term" value="F:RNA polymerase II cis-regulatory region sequence-specific DNA binding"/>
    <property type="evidence" value="ECO:0007669"/>
    <property type="project" value="TreeGrafter"/>
</dbReference>
<dbReference type="GO" id="GO:0032922">
    <property type="term" value="P:circadian regulation of gene expression"/>
    <property type="evidence" value="ECO:0007669"/>
    <property type="project" value="InterPro"/>
</dbReference>
<dbReference type="CTD" id="564009"/>
<dbReference type="GO" id="GO:0005634">
    <property type="term" value="C:nucleus"/>
    <property type="evidence" value="ECO:0007669"/>
    <property type="project" value="TreeGrafter"/>
</dbReference>
<dbReference type="GO" id="GO:0045892">
    <property type="term" value="P:negative regulation of DNA-templated transcription"/>
    <property type="evidence" value="ECO:0007669"/>
    <property type="project" value="TreeGrafter"/>
</dbReference>
<accession>A0A6P3VY48</accession>
<dbReference type="Proteomes" id="UP000515152">
    <property type="component" value="Chromosome 19"/>
</dbReference>
<protein>
    <submittedName>
        <fullName evidence="3 4">Circadian associated repressor of transcription A</fullName>
    </submittedName>
</protein>
<feature type="compositionally biased region" description="Low complexity" evidence="1">
    <location>
        <begin position="13"/>
        <end position="23"/>
    </location>
</feature>
<dbReference type="RefSeq" id="XP_012684387.1">
    <property type="nucleotide sequence ID" value="XM_012828933.3"/>
</dbReference>
<evidence type="ECO:0000256" key="1">
    <source>
        <dbReference type="SAM" id="MobiDB-lite"/>
    </source>
</evidence>
<evidence type="ECO:0000313" key="2">
    <source>
        <dbReference type="Proteomes" id="UP000515152"/>
    </source>
</evidence>
<evidence type="ECO:0000313" key="4">
    <source>
        <dbReference type="RefSeq" id="XP_012684388.1"/>
    </source>
</evidence>
<dbReference type="RefSeq" id="XP_012684388.1">
    <property type="nucleotide sequence ID" value="XM_012828934.3"/>
</dbReference>
<name>A0A6P3VY48_CLUHA</name>
<sequence length="365" mass="40074">MQSLDSATKWSSRESLSSTPSLPYSESDQTEDEDDVFSSEGEGGRARQKRLSLAAASPARLCPAWYPRSLPEGQLGGAAHRGQPPIPATVPPTEGDMTFAQKCSELQVYLRPLLELLNGLKMGRFEKGLNTFQQSVAMDRLQRIVGVLQKPHLGEKYLQTLERIEMMLKVWFPQVRLELCLPAESQCTVPSFYVHWHQDQLHMPVKKRRRSCSDSDSSGSIPPVCKRAHISPCGNGMETAEDTPLREESVISKHNANLSASFSISSLKDKQRGCLPLLVIPPPSVGSHTDTQDSFISSTTPTSHSPNFTHAELHPLGICSEQDAVRDNEVEGAKVKATEASEHNLKVAGLTNSSYCSLSCCSENT</sequence>
<evidence type="ECO:0000313" key="3">
    <source>
        <dbReference type="RefSeq" id="XP_012684387.1"/>
    </source>
</evidence>
<feature type="compositionally biased region" description="Polar residues" evidence="1">
    <location>
        <begin position="1"/>
        <end position="10"/>
    </location>
</feature>
<reference evidence="3 4" key="1">
    <citation type="submission" date="2022-01" db="UniProtKB">
        <authorList>
            <consortium name="RefSeq"/>
        </authorList>
    </citation>
    <scope>IDENTIFICATION</scope>
</reference>
<proteinExistence type="predicted"/>